<dbReference type="Proteomes" id="UP001201161">
    <property type="component" value="Unassembled WGS sequence"/>
</dbReference>
<comment type="caution">
    <text evidence="2">The sequence shown here is derived from an EMBL/GenBank/DDBJ whole genome shotgun (WGS) entry which is preliminary data.</text>
</comment>
<keyword evidence="3" id="KW-1185">Reference proteome</keyword>
<gene>
    <name evidence="2" type="ORF">L2K70_16485</name>
</gene>
<dbReference type="EMBL" id="JAKJHZ010000010">
    <property type="protein sequence ID" value="MCF6379211.1"/>
    <property type="molecule type" value="Genomic_DNA"/>
</dbReference>
<evidence type="ECO:0000313" key="2">
    <source>
        <dbReference type="EMBL" id="MCF6379211.1"/>
    </source>
</evidence>
<organism evidence="2 3">
    <name type="scientific">Nocardioides potassii</name>
    <dbReference type="NCBI Taxonomy" id="2911371"/>
    <lineage>
        <taxon>Bacteria</taxon>
        <taxon>Bacillati</taxon>
        <taxon>Actinomycetota</taxon>
        <taxon>Actinomycetes</taxon>
        <taxon>Propionibacteriales</taxon>
        <taxon>Nocardioidaceae</taxon>
        <taxon>Nocardioides</taxon>
    </lineage>
</organism>
<name>A0ABS9HDJ8_9ACTN</name>
<dbReference type="RefSeq" id="WP_236403688.1">
    <property type="nucleotide sequence ID" value="NZ_JAKJHZ010000010.1"/>
</dbReference>
<protein>
    <submittedName>
        <fullName evidence="2">DUF6461 domain-containing protein</fullName>
    </submittedName>
</protein>
<evidence type="ECO:0000256" key="1">
    <source>
        <dbReference type="SAM" id="MobiDB-lite"/>
    </source>
</evidence>
<evidence type="ECO:0000313" key="3">
    <source>
        <dbReference type="Proteomes" id="UP001201161"/>
    </source>
</evidence>
<proteinExistence type="predicted"/>
<accession>A0ABS9HDJ8</accession>
<feature type="region of interest" description="Disordered" evidence="1">
    <location>
        <begin position="23"/>
        <end position="54"/>
    </location>
</feature>
<feature type="compositionally biased region" description="Polar residues" evidence="1">
    <location>
        <begin position="35"/>
        <end position="45"/>
    </location>
</feature>
<reference evidence="2 3" key="1">
    <citation type="submission" date="2022-01" db="EMBL/GenBank/DDBJ databases">
        <title>Nocardioides sp. nov., an actinomycete isolated from mining soil.</title>
        <authorList>
            <person name="Liu L."/>
        </authorList>
    </citation>
    <scope>NUCLEOTIDE SEQUENCE [LARGE SCALE GENOMIC DNA]</scope>
    <source>
        <strain evidence="2 3">KLBMP 9356</strain>
    </source>
</reference>
<sequence>MRPGGRRAYAVVLMVGVLGAPGCGVQDSPEVAQEPTPSEATTTISKAPAKRPPLDRTELDAHLAALSSDDRALVDHYLEVERDENLGEGTWVVTAPLTVEEAKRRLLGLDARPMSAAERERMGFEKSAYTFVQVGDGVVAYEDTGFADPPKRLLAALSEDGAVSAVATDNIEAMTRFGYARDGKVVYDNYEYAFEDDLDDIPLEVRDLARLARVDPKGPMVETASWSAVALAMSEKVTGVRAVRPGWETGDWYVVPVPWGVSEDY</sequence>